<reference evidence="2" key="1">
    <citation type="journal article" date="2020" name="mSystems">
        <title>Genome- and Community-Level Interaction Insights into Carbon Utilization and Element Cycling Functions of Hydrothermarchaeota in Hydrothermal Sediment.</title>
        <authorList>
            <person name="Zhou Z."/>
            <person name="Liu Y."/>
            <person name="Xu W."/>
            <person name="Pan J."/>
            <person name="Luo Z.H."/>
            <person name="Li M."/>
        </authorList>
    </citation>
    <scope>NUCLEOTIDE SEQUENCE [LARGE SCALE GENOMIC DNA]</scope>
    <source>
        <strain evidence="2">SpSt-642</strain>
    </source>
</reference>
<dbReference type="Pfam" id="PF09376">
    <property type="entry name" value="NurA"/>
    <property type="match status" value="1"/>
</dbReference>
<feature type="domain" description="NurA" evidence="1">
    <location>
        <begin position="68"/>
        <end position="376"/>
    </location>
</feature>
<accession>A0A7C4HDC5</accession>
<gene>
    <name evidence="2" type="ORF">ENU14_01495</name>
</gene>
<dbReference type="InterPro" id="IPR018977">
    <property type="entry name" value="NurA_domain"/>
</dbReference>
<name>A0A7C4HDC5_STAMA</name>
<organism evidence="2">
    <name type="scientific">Staphylothermus marinus</name>
    <dbReference type="NCBI Taxonomy" id="2280"/>
    <lineage>
        <taxon>Archaea</taxon>
        <taxon>Thermoproteota</taxon>
        <taxon>Thermoprotei</taxon>
        <taxon>Desulfurococcales</taxon>
        <taxon>Desulfurococcaceae</taxon>
        <taxon>Staphylothermus</taxon>
    </lineage>
</organism>
<sequence length="402" mass="47383">MILMIDYLIDFIKNIDFNKLIDFKIVKNDESSRIKLYEYIDYVVDKQIENNRVELREISIRESISRFDNIFAIDSSSRTVDTPYLFVAIGSTTCINRFRNIYIDYPDITSVFSKRNTHYRYIVLIPEITGLSETQFNELKNNGIIIDNPNGIIYDSKYSKYVVLDELRLRLENNMLEIILSDDRIRDSYIFIDGAIYYTPPVIYHYNELHSIRDKYIKEYIESWKILVCRRIELINKLYSEKNNYVIGIVKRLQRSNLLSRIDPLNISTGSLNDETYLSIYIDKLIRENSVKPYTIGPLLYNPSSDLVKLPVKRIYYFAIPRRTGLIENSLKTYVFFRAEALYNDNEWIKPIIYDTIYSGSTIPLSILLADSRARKITHAFTNYFIVKTGLSRESTSFYITL</sequence>
<dbReference type="EMBL" id="DTBJ01000015">
    <property type="protein sequence ID" value="HGM58251.1"/>
    <property type="molecule type" value="Genomic_DNA"/>
</dbReference>
<evidence type="ECO:0000259" key="1">
    <source>
        <dbReference type="SMART" id="SM00933"/>
    </source>
</evidence>
<comment type="caution">
    <text evidence="2">The sequence shown here is derived from an EMBL/GenBank/DDBJ whole genome shotgun (WGS) entry which is preliminary data.</text>
</comment>
<dbReference type="SMART" id="SM00933">
    <property type="entry name" value="NurA"/>
    <property type="match status" value="1"/>
</dbReference>
<dbReference type="AlphaFoldDB" id="A0A7C4HDC5"/>
<protein>
    <submittedName>
        <fullName evidence="2">DNA double-strand break repair nuclease NurA</fullName>
    </submittedName>
</protein>
<evidence type="ECO:0000313" key="2">
    <source>
        <dbReference type="EMBL" id="HGM58251.1"/>
    </source>
</evidence>
<proteinExistence type="predicted"/>